<dbReference type="Proteomes" id="UP001299409">
    <property type="component" value="Unassembled WGS sequence"/>
</dbReference>
<proteinExistence type="inferred from homology"/>
<dbReference type="InterPro" id="IPR017144">
    <property type="entry name" value="Xaa-Arg_dipeptidase"/>
</dbReference>
<dbReference type="Pfam" id="PF07687">
    <property type="entry name" value="M20_dimer"/>
    <property type="match status" value="1"/>
</dbReference>
<dbReference type="InterPro" id="IPR002933">
    <property type="entry name" value="Peptidase_M20"/>
</dbReference>
<organism evidence="3 4">
    <name type="scientific">Intestinibacter bartlettii</name>
    <dbReference type="NCBI Taxonomy" id="261299"/>
    <lineage>
        <taxon>Bacteria</taxon>
        <taxon>Bacillati</taxon>
        <taxon>Bacillota</taxon>
        <taxon>Clostridia</taxon>
        <taxon>Peptostreptococcales</taxon>
        <taxon>Peptostreptococcaceae</taxon>
        <taxon>Intestinibacter</taxon>
    </lineage>
</organism>
<dbReference type="PIRSF" id="PIRSF037226">
    <property type="entry name" value="Amidohydrolase_ACY1L2_prd"/>
    <property type="match status" value="1"/>
</dbReference>
<dbReference type="Pfam" id="PF01546">
    <property type="entry name" value="Peptidase_M20"/>
    <property type="match status" value="1"/>
</dbReference>
<reference evidence="3 4" key="1">
    <citation type="submission" date="2021-10" db="EMBL/GenBank/DDBJ databases">
        <title>Collection of gut derived symbiotic bacterial strains cultured from healthy donors.</title>
        <authorList>
            <person name="Lin H."/>
            <person name="Littmann E."/>
            <person name="Claire K."/>
            <person name="Pamer E."/>
        </authorList>
    </citation>
    <scope>NUCLEOTIDE SEQUENCE [LARGE SCALE GENOMIC DNA]</scope>
    <source>
        <strain evidence="3 4">MSK.17.68</strain>
    </source>
</reference>
<accession>A0ABS8CWS6</accession>
<dbReference type="SUPFAM" id="SSF53187">
    <property type="entry name" value="Zn-dependent exopeptidases"/>
    <property type="match status" value="1"/>
</dbReference>
<sequence length="381" mass="42530">MKEKIFNRIEEIKEEIIALSMDIYNNPEVALEEFETCQKLCNYLENKGFEIEKKIGNMDTAFKASKKNKEGPKIVFIAEYDALPYGHACGHHLICTMSLAAAIGLSEVLDKYPGEVCVIGTPAEEIGEGKPCLIENGVFDDYDVAMMIHPDGVTVLQPNEVNVGGYDFTFTGKTSHAGQLPYEGVNALDAIVLFYNNISVLRQQLKDGTRIHGIITSGGDVVNSIPDRCTIRYEVRHIDLNYYNEVLKKVIKCAEAAAWATGCTLEYKSFERTCLNLKKNTPFMQIFKNHMEEFGIYEEGSYSGGASDIGDLSYKLPVLQPLVVFSEDRSSVHTKEFLDASITSFAKQRLIIGSKIMALTGFDILANKNLLEKIKNEFHSV</sequence>
<dbReference type="InterPro" id="IPR011650">
    <property type="entry name" value="Peptidase_M20_dimer"/>
</dbReference>
<protein>
    <recommendedName>
        <fullName evidence="1">Peptidase M20 domain-containing protein 2</fullName>
    </recommendedName>
</protein>
<dbReference type="NCBIfam" id="TIGR01891">
    <property type="entry name" value="amidohydrolases"/>
    <property type="match status" value="1"/>
</dbReference>
<dbReference type="CDD" id="cd05672">
    <property type="entry name" value="M20_ACY1L2-like"/>
    <property type="match status" value="1"/>
</dbReference>
<name>A0ABS8CWS6_9FIRM</name>
<evidence type="ECO:0000313" key="4">
    <source>
        <dbReference type="Proteomes" id="UP001299409"/>
    </source>
</evidence>
<dbReference type="Gene3D" id="3.40.630.10">
    <property type="entry name" value="Zn peptidases"/>
    <property type="match status" value="1"/>
</dbReference>
<dbReference type="RefSeq" id="WP_226914642.1">
    <property type="nucleotide sequence ID" value="NZ_BAABXU010000001.1"/>
</dbReference>
<dbReference type="InterPro" id="IPR052030">
    <property type="entry name" value="Peptidase_M20/M20A_hydrolases"/>
</dbReference>
<comment type="similarity">
    <text evidence="1">Belongs to the peptidase M20A family.</text>
</comment>
<feature type="domain" description="Peptidase M20 dimerisation" evidence="2">
    <location>
        <begin position="162"/>
        <end position="257"/>
    </location>
</feature>
<comment type="caution">
    <text evidence="3">The sequence shown here is derived from an EMBL/GenBank/DDBJ whole genome shotgun (WGS) entry which is preliminary data.</text>
</comment>
<dbReference type="PANTHER" id="PTHR30575">
    <property type="entry name" value="PEPTIDASE M20"/>
    <property type="match status" value="1"/>
</dbReference>
<keyword evidence="4" id="KW-1185">Reference proteome</keyword>
<dbReference type="EMBL" id="JAJBMB010000005">
    <property type="protein sequence ID" value="MCB5445886.1"/>
    <property type="molecule type" value="Genomic_DNA"/>
</dbReference>
<gene>
    <name evidence="3" type="ORF">LIP50_06670</name>
</gene>
<dbReference type="InterPro" id="IPR017439">
    <property type="entry name" value="Amidohydrolase"/>
</dbReference>
<dbReference type="SUPFAM" id="SSF55031">
    <property type="entry name" value="Bacterial exopeptidase dimerisation domain"/>
    <property type="match status" value="1"/>
</dbReference>
<dbReference type="InterPro" id="IPR036264">
    <property type="entry name" value="Bact_exopeptidase_dim_dom"/>
</dbReference>
<evidence type="ECO:0000313" key="3">
    <source>
        <dbReference type="EMBL" id="MCB5445886.1"/>
    </source>
</evidence>
<evidence type="ECO:0000256" key="1">
    <source>
        <dbReference type="PIRNR" id="PIRNR037226"/>
    </source>
</evidence>
<dbReference type="Gene3D" id="3.30.70.360">
    <property type="match status" value="1"/>
</dbReference>
<evidence type="ECO:0000259" key="2">
    <source>
        <dbReference type="Pfam" id="PF07687"/>
    </source>
</evidence>
<dbReference type="PANTHER" id="PTHR30575:SF0">
    <property type="entry name" value="XAA-ARG DIPEPTIDASE"/>
    <property type="match status" value="1"/>
</dbReference>